<evidence type="ECO:0000256" key="3">
    <source>
        <dbReference type="ARBA" id="ARBA00023163"/>
    </source>
</evidence>
<keyword evidence="3" id="KW-0804">Transcription</keyword>
<evidence type="ECO:0000256" key="1">
    <source>
        <dbReference type="ARBA" id="ARBA00023015"/>
    </source>
</evidence>
<dbReference type="PANTHER" id="PTHR30055">
    <property type="entry name" value="HTH-TYPE TRANSCRIPTIONAL REGULATOR RUTR"/>
    <property type="match status" value="1"/>
</dbReference>
<comment type="caution">
    <text evidence="6">The sequence shown here is derived from an EMBL/GenBank/DDBJ whole genome shotgun (WGS) entry which is preliminary data.</text>
</comment>
<dbReference type="InterPro" id="IPR009057">
    <property type="entry name" value="Homeodomain-like_sf"/>
</dbReference>
<dbReference type="GO" id="GO:0000976">
    <property type="term" value="F:transcription cis-regulatory region binding"/>
    <property type="evidence" value="ECO:0007669"/>
    <property type="project" value="TreeGrafter"/>
</dbReference>
<keyword evidence="2 4" id="KW-0238">DNA-binding</keyword>
<dbReference type="SUPFAM" id="SSF46689">
    <property type="entry name" value="Homeodomain-like"/>
    <property type="match status" value="1"/>
</dbReference>
<dbReference type="PANTHER" id="PTHR30055:SF234">
    <property type="entry name" value="HTH-TYPE TRANSCRIPTIONAL REGULATOR BETI"/>
    <property type="match status" value="1"/>
</dbReference>
<feature type="domain" description="HTH tetR-type" evidence="5">
    <location>
        <begin position="6"/>
        <end position="66"/>
    </location>
</feature>
<keyword evidence="7" id="KW-1185">Reference proteome</keyword>
<proteinExistence type="predicted"/>
<dbReference type="InterPro" id="IPR050109">
    <property type="entry name" value="HTH-type_TetR-like_transc_reg"/>
</dbReference>
<evidence type="ECO:0000256" key="4">
    <source>
        <dbReference type="PROSITE-ProRule" id="PRU00335"/>
    </source>
</evidence>
<evidence type="ECO:0000256" key="2">
    <source>
        <dbReference type="ARBA" id="ARBA00023125"/>
    </source>
</evidence>
<organism evidence="6 7">
    <name type="scientific">Actinomadura rubteroloni</name>
    <dbReference type="NCBI Taxonomy" id="1926885"/>
    <lineage>
        <taxon>Bacteria</taxon>
        <taxon>Bacillati</taxon>
        <taxon>Actinomycetota</taxon>
        <taxon>Actinomycetes</taxon>
        <taxon>Streptosporangiales</taxon>
        <taxon>Thermomonosporaceae</taxon>
        <taxon>Actinomadura</taxon>
    </lineage>
</organism>
<dbReference type="Gene3D" id="1.10.357.10">
    <property type="entry name" value="Tetracycline Repressor, domain 2"/>
    <property type="match status" value="1"/>
</dbReference>
<dbReference type="EMBL" id="MTBP01000001">
    <property type="protein sequence ID" value="POM26676.1"/>
    <property type="molecule type" value="Genomic_DNA"/>
</dbReference>
<dbReference type="Proteomes" id="UP000242367">
    <property type="component" value="Unassembled WGS sequence"/>
</dbReference>
<dbReference type="RefSeq" id="WP_103561608.1">
    <property type="nucleotide sequence ID" value="NZ_MTBP01000001.1"/>
</dbReference>
<name>A0A2P4UNQ2_9ACTN</name>
<gene>
    <name evidence="6" type="ORF">BTM25_10800</name>
</gene>
<feature type="DNA-binding region" description="H-T-H motif" evidence="4">
    <location>
        <begin position="29"/>
        <end position="48"/>
    </location>
</feature>
<dbReference type="PROSITE" id="PS50977">
    <property type="entry name" value="HTH_TETR_2"/>
    <property type="match status" value="1"/>
</dbReference>
<evidence type="ECO:0000313" key="7">
    <source>
        <dbReference type="Proteomes" id="UP000242367"/>
    </source>
</evidence>
<evidence type="ECO:0000313" key="6">
    <source>
        <dbReference type="EMBL" id="POM26676.1"/>
    </source>
</evidence>
<sequence length="211" mass="22356">MNDDDLTARARIRDAALLEFGERGVAGATIRGIARRAGVSPGLVQHHFGTKDGLRAACDAYTIEAIRVTKKEAIERGVNEPGLLGSVLNVTLPIQRYVARALVDGSPAAAALFDDTVKASTELLGQGITGVKRPTTSDLEAYSAAITAMSFGLVVLHEHLGRVLGADPLTVAGYPRLALAVLDVFADDLLSPELVERSRAAIRQFAPETRS</sequence>
<dbReference type="InterPro" id="IPR001647">
    <property type="entry name" value="HTH_TetR"/>
</dbReference>
<accession>A0A2P4UNQ2</accession>
<protein>
    <submittedName>
        <fullName evidence="6">Transcriptional regulator BetI</fullName>
    </submittedName>
</protein>
<keyword evidence="1" id="KW-0805">Transcription regulation</keyword>
<reference evidence="6 7" key="1">
    <citation type="journal article" date="2017" name="Chemistry">
        <title>Isolation, Biosynthesis and Chemical Modifications of Rubterolones A-F: Rare Tropolone Alkaloids from Actinomadura sp. 5-2.</title>
        <authorList>
            <person name="Guo H."/>
            <person name="Benndorf R."/>
            <person name="Leichnitz D."/>
            <person name="Klassen J.L."/>
            <person name="Vollmers J."/>
            <person name="Gorls H."/>
            <person name="Steinacker M."/>
            <person name="Weigel C."/>
            <person name="Dahse H.M."/>
            <person name="Kaster A.K."/>
            <person name="de Beer Z.W."/>
            <person name="Poulsen M."/>
            <person name="Beemelmanns C."/>
        </authorList>
    </citation>
    <scope>NUCLEOTIDE SEQUENCE [LARGE SCALE GENOMIC DNA]</scope>
    <source>
        <strain evidence="6 7">5-2</strain>
    </source>
</reference>
<evidence type="ECO:0000259" key="5">
    <source>
        <dbReference type="PROSITE" id="PS50977"/>
    </source>
</evidence>
<dbReference type="AlphaFoldDB" id="A0A2P4UNQ2"/>
<dbReference type="PRINTS" id="PR00455">
    <property type="entry name" value="HTHTETR"/>
</dbReference>
<dbReference type="GO" id="GO:0003700">
    <property type="term" value="F:DNA-binding transcription factor activity"/>
    <property type="evidence" value="ECO:0007669"/>
    <property type="project" value="TreeGrafter"/>
</dbReference>
<dbReference type="Pfam" id="PF00440">
    <property type="entry name" value="TetR_N"/>
    <property type="match status" value="1"/>
</dbReference>